<dbReference type="PROSITE" id="PS51123">
    <property type="entry name" value="OMPA_2"/>
    <property type="match status" value="1"/>
</dbReference>
<keyword evidence="5" id="KW-0732">Signal</keyword>
<feature type="signal peptide" evidence="5">
    <location>
        <begin position="1"/>
        <end position="24"/>
    </location>
</feature>
<dbReference type="InterPro" id="IPR036737">
    <property type="entry name" value="OmpA-like_sf"/>
</dbReference>
<sequence>MNFRHIPLYLTAALMLGAAPVAEAQQELRKANKHYEKFEFALALEQYKKASEKRKPDVKTAERIADSYRLTRQTVEAERWYAQVVAMPGRDPQNIYHYAEALRSNGKYEEAKQQYMQWAEEVPQMDERAQHLMASCDKAISWTNQKMPLAEVQRLSGLNVQGFSDFSPMNYGKDAIIFTSDRGVDQEGISAGTYGWTGRPYLQLFMASRDGNGNWGKPTALHEMINDQYHNATASATEDGQTLYFTRTQLVQQRKSGNADPTSWVDKSQVNEYINRLEIYSSKKQGATWTDIKPFAFNNVAEYSVGHPALSPDGKIMYFVSDMPGGMGETDIYYTLRQPDGSWGEPVNAGILINTSGRESFPYVDQNGKLYFSSDGHMGMGGLDIFAAEGKHAAWTAVNNMGHPINSSKHDYGIMFNEDEETGLLSSNRESSNGTDDIYSFKVLQKPVVIAVTTLERKQNEQKKNVQLPLPQVQLLIAQQNQNDSSTALTNTKGQYFMDGRKGNSYVMQGSKQGYLNQHSLVVVPKTAPDTLQVAMVFDRDEKNVAIVLENIYYDLDKWDIRSDAAKELDKLAEVLVANPTIKIELSSHTDSRESLKYNQVLSERRAQAAVDYLIEKGIAKDRLTAKGYGKTRLVNKCTDGVSCPEEMHQQNRRTEFRIK</sequence>
<dbReference type="Gene3D" id="1.25.40.10">
    <property type="entry name" value="Tetratricopeptide repeat domain"/>
    <property type="match status" value="1"/>
</dbReference>
<dbReference type="Proteomes" id="UP000185924">
    <property type="component" value="Unassembled WGS sequence"/>
</dbReference>
<keyword evidence="3" id="KW-0998">Cell outer membrane</keyword>
<dbReference type="Pfam" id="PF00691">
    <property type="entry name" value="OmpA"/>
    <property type="match status" value="1"/>
</dbReference>
<evidence type="ECO:0000313" key="8">
    <source>
        <dbReference type="Proteomes" id="UP000185924"/>
    </source>
</evidence>
<evidence type="ECO:0000313" key="7">
    <source>
        <dbReference type="EMBL" id="SIQ73090.1"/>
    </source>
</evidence>
<dbReference type="InterPro" id="IPR011659">
    <property type="entry name" value="WD40"/>
</dbReference>
<dbReference type="GO" id="GO:0009279">
    <property type="term" value="C:cell outer membrane"/>
    <property type="evidence" value="ECO:0007669"/>
    <property type="project" value="UniProtKB-SubCell"/>
</dbReference>
<comment type="subcellular location">
    <subcellularLocation>
        <location evidence="1">Cell outer membrane</location>
    </subcellularLocation>
</comment>
<evidence type="ECO:0000256" key="4">
    <source>
        <dbReference type="PROSITE-ProRule" id="PRU00473"/>
    </source>
</evidence>
<proteinExistence type="predicted"/>
<evidence type="ECO:0000256" key="2">
    <source>
        <dbReference type="ARBA" id="ARBA00023136"/>
    </source>
</evidence>
<dbReference type="SUPFAM" id="SSF103088">
    <property type="entry name" value="OmpA-like"/>
    <property type="match status" value="1"/>
</dbReference>
<dbReference type="InterPro" id="IPR006665">
    <property type="entry name" value="OmpA-like"/>
</dbReference>
<dbReference type="PANTHER" id="PTHR30329">
    <property type="entry name" value="STATOR ELEMENT OF FLAGELLAR MOTOR COMPLEX"/>
    <property type="match status" value="1"/>
</dbReference>
<dbReference type="InterPro" id="IPR050330">
    <property type="entry name" value="Bact_OuterMem_StrucFunc"/>
</dbReference>
<evidence type="ECO:0000259" key="6">
    <source>
        <dbReference type="PROSITE" id="PS51123"/>
    </source>
</evidence>
<keyword evidence="8" id="KW-1185">Reference proteome</keyword>
<reference evidence="8" key="1">
    <citation type="submission" date="2017-01" db="EMBL/GenBank/DDBJ databases">
        <authorList>
            <person name="Varghese N."/>
            <person name="Submissions S."/>
        </authorList>
    </citation>
    <scope>NUCLEOTIDE SEQUENCE [LARGE SCALE GENOMIC DNA]</scope>
    <source>
        <strain evidence="8">DM9</strain>
    </source>
</reference>
<dbReference type="Pfam" id="PF07676">
    <property type="entry name" value="PD40"/>
    <property type="match status" value="2"/>
</dbReference>
<protein>
    <submittedName>
        <fullName evidence="7">WD40-like Beta Propeller Repeat</fullName>
    </submittedName>
</protein>
<feature type="chain" id="PRO_5009938895" evidence="5">
    <location>
        <begin position="25"/>
        <end position="660"/>
    </location>
</feature>
<accession>A0A1N6V5I7</accession>
<dbReference type="SUPFAM" id="SSF82171">
    <property type="entry name" value="DPP6 N-terminal domain-like"/>
    <property type="match status" value="1"/>
</dbReference>
<organism evidence="7 8">
    <name type="scientific">Pontibacter lucknowensis</name>
    <dbReference type="NCBI Taxonomy" id="1077936"/>
    <lineage>
        <taxon>Bacteria</taxon>
        <taxon>Pseudomonadati</taxon>
        <taxon>Bacteroidota</taxon>
        <taxon>Cytophagia</taxon>
        <taxon>Cytophagales</taxon>
        <taxon>Hymenobacteraceae</taxon>
        <taxon>Pontibacter</taxon>
    </lineage>
</organism>
<dbReference type="EMBL" id="FTNM01000001">
    <property type="protein sequence ID" value="SIQ73090.1"/>
    <property type="molecule type" value="Genomic_DNA"/>
</dbReference>
<dbReference type="PANTHER" id="PTHR30329:SF21">
    <property type="entry name" value="LIPOPROTEIN YIAD-RELATED"/>
    <property type="match status" value="1"/>
</dbReference>
<feature type="domain" description="OmpA-like" evidence="6">
    <location>
        <begin position="541"/>
        <end position="660"/>
    </location>
</feature>
<keyword evidence="2 4" id="KW-0472">Membrane</keyword>
<dbReference type="InterPro" id="IPR006664">
    <property type="entry name" value="OMP_bac"/>
</dbReference>
<dbReference type="SUPFAM" id="SSF48452">
    <property type="entry name" value="TPR-like"/>
    <property type="match status" value="1"/>
</dbReference>
<evidence type="ECO:0000256" key="5">
    <source>
        <dbReference type="SAM" id="SignalP"/>
    </source>
</evidence>
<dbReference type="PRINTS" id="PR01021">
    <property type="entry name" value="OMPADOMAIN"/>
</dbReference>
<dbReference type="CDD" id="cd07185">
    <property type="entry name" value="OmpA_C-like"/>
    <property type="match status" value="1"/>
</dbReference>
<dbReference type="RefSeq" id="WP_317042626.1">
    <property type="nucleotide sequence ID" value="NZ_FTNM01000001.1"/>
</dbReference>
<name>A0A1N6V5I7_9BACT</name>
<dbReference type="Gene3D" id="3.30.1330.60">
    <property type="entry name" value="OmpA-like domain"/>
    <property type="match status" value="1"/>
</dbReference>
<gene>
    <name evidence="7" type="ORF">SAMN05421545_1244</name>
</gene>
<evidence type="ECO:0000256" key="1">
    <source>
        <dbReference type="ARBA" id="ARBA00004442"/>
    </source>
</evidence>
<dbReference type="STRING" id="1077936.SAMN05421545_1244"/>
<dbReference type="AlphaFoldDB" id="A0A1N6V5I7"/>
<evidence type="ECO:0000256" key="3">
    <source>
        <dbReference type="ARBA" id="ARBA00023237"/>
    </source>
</evidence>
<dbReference type="InterPro" id="IPR011990">
    <property type="entry name" value="TPR-like_helical_dom_sf"/>
</dbReference>